<dbReference type="Pfam" id="PF13576">
    <property type="entry name" value="Pentapeptide_3"/>
    <property type="match status" value="2"/>
</dbReference>
<dbReference type="AlphaFoldDB" id="A0A7Z9A492"/>
<gene>
    <name evidence="2" type="ORF">NCTC10207_01897</name>
</gene>
<dbReference type="InterPro" id="IPR001646">
    <property type="entry name" value="5peptide_repeat"/>
</dbReference>
<accession>A0A7Z9A492</accession>
<sequence length="496" mass="53891">MASPSAPTSPMKDNADYVLAVEQLARGAFAERRAAADTLVGLADDWLSNATISAAERDAAAQVVADALCAYIRTPLMHEQEAENPRNTGENPPEKERSFSHGEGQLNEGAEGALRQHILEAIHQRVRWRLNPGEQVGEYETPLQAQTTPGPWSHLVFDFTGATFCHPVDFTGSHWGRTVSFAGCTFTETADFSSAFYEGDATFEGATYRSGAGFVQCVYHQDVRHTGSVYRAGAEFGASTYRGAANFSRARFYGPADFGVSVFCGGPQHPVNFSCCVFAEAADFSKSCFCAYADFSTVQWMDTAFFEYCTFYNGTDMRGSSFTGEAAFAEAVFLAEANFSDITCEADADFDSCSFYGNYRSDESEYEGAVGFTNVLFLGDVDFAGARFTGDAPSFDEAVFAPGVLTRLPHKGQQDEGHQHPDTVPVMKLTQAPAGARLLPADGAAQAHTLLSTIPHQIAAVQGRESENMNFLTVSDKLRAVTESLWEWSQQVRDGE</sequence>
<evidence type="ECO:0000256" key="1">
    <source>
        <dbReference type="SAM" id="MobiDB-lite"/>
    </source>
</evidence>
<dbReference type="EMBL" id="LR134479">
    <property type="protein sequence ID" value="VEI24083.1"/>
    <property type="molecule type" value="Genomic_DNA"/>
</dbReference>
<name>A0A7Z9A492_9MICC</name>
<dbReference type="RefSeq" id="WP_126500468.1">
    <property type="nucleotide sequence ID" value="NZ_LR134479.1"/>
</dbReference>
<proteinExistence type="predicted"/>
<feature type="region of interest" description="Disordered" evidence="1">
    <location>
        <begin position="79"/>
        <end position="105"/>
    </location>
</feature>
<evidence type="ECO:0000313" key="3">
    <source>
        <dbReference type="Proteomes" id="UP000282386"/>
    </source>
</evidence>
<evidence type="ECO:0008006" key="4">
    <source>
        <dbReference type="Google" id="ProtNLM"/>
    </source>
</evidence>
<reference evidence="2 3" key="1">
    <citation type="submission" date="2018-12" db="EMBL/GenBank/DDBJ databases">
        <authorList>
            <consortium name="Pathogen Informatics"/>
        </authorList>
    </citation>
    <scope>NUCLEOTIDE SEQUENCE [LARGE SCALE GENOMIC DNA]</scope>
    <source>
        <strain evidence="2 3">NCTC10207</strain>
    </source>
</reference>
<protein>
    <recommendedName>
        <fullName evidence="4">Pentapeptide repeat family protein</fullName>
    </recommendedName>
</protein>
<evidence type="ECO:0000313" key="2">
    <source>
        <dbReference type="EMBL" id="VEI24083.1"/>
    </source>
</evidence>
<organism evidence="2 3">
    <name type="scientific">Rothia aeria</name>
    <dbReference type="NCBI Taxonomy" id="172042"/>
    <lineage>
        <taxon>Bacteria</taxon>
        <taxon>Bacillati</taxon>
        <taxon>Actinomycetota</taxon>
        <taxon>Actinomycetes</taxon>
        <taxon>Micrococcales</taxon>
        <taxon>Micrococcaceae</taxon>
        <taxon>Rothia</taxon>
    </lineage>
</organism>
<dbReference type="Proteomes" id="UP000282386">
    <property type="component" value="Chromosome"/>
</dbReference>